<dbReference type="PANTHER" id="PTHR37422:SF23">
    <property type="entry name" value="TEICHURONIC ACID BIOSYNTHESIS PROTEIN TUAE"/>
    <property type="match status" value="1"/>
</dbReference>
<dbReference type="AlphaFoldDB" id="A0A2M6XBX7"/>
<feature type="transmembrane region" description="Helical" evidence="5">
    <location>
        <begin position="12"/>
        <end position="28"/>
    </location>
</feature>
<sequence>MKKLLNWFDQRIFFLGIIILLVFIPLYPKFPLFNIPKTYVAIRFEDFLVAFMVGIFLIKIIRQKTQFFQNRLNRLFLVYFFVGGLSTLSAIFITKNVIPHLVVLHWMRHIEYMSLFFISVYSVKKVQNIKDSFSVLVLATIGVILYGLGQKFLGFPVVSTMNEEFSKGILLTLTEWARINSTFAGHYDLAAYLVLFLAFLFGAIFSYKRRLQKIFIVIVGVFSFYLLILTSSQIAFMAYLVSIVFILVISRKFRWILPVLLLSILGTFASRDLTDRYAATIRINRDLAVEAFDKSRLAWLSRLYVPTPIPTLTPTPTPAPVPVVAIKPTKKIVTPLSTPTEIIIPSGPKRYMTYESTSSADITALTAYRSTTIRLNVEWPRAIRAFLKNPLLGTGYSSITLATDNDYLRVLGETGLLGFVAIFLIFLQIIIEVIKYLAKNVSPPEKMLVIGFSGAILGFLINASFIDVFESSKVAYVFWIIVGLLVGLMKLNPTKADKLS</sequence>
<feature type="transmembrane region" description="Helical" evidence="5">
    <location>
        <begin position="106"/>
        <end position="123"/>
    </location>
</feature>
<comment type="caution">
    <text evidence="7">The sequence shown here is derived from an EMBL/GenBank/DDBJ whole genome shotgun (WGS) entry which is preliminary data.</text>
</comment>
<dbReference type="EMBL" id="PEYO01000022">
    <property type="protein sequence ID" value="PIU03171.1"/>
    <property type="molecule type" value="Genomic_DNA"/>
</dbReference>
<evidence type="ECO:0000256" key="3">
    <source>
        <dbReference type="ARBA" id="ARBA00022989"/>
    </source>
</evidence>
<dbReference type="GO" id="GO:0016020">
    <property type="term" value="C:membrane"/>
    <property type="evidence" value="ECO:0007669"/>
    <property type="project" value="UniProtKB-SubCell"/>
</dbReference>
<feature type="transmembrane region" description="Helical" evidence="5">
    <location>
        <begin position="415"/>
        <end position="437"/>
    </location>
</feature>
<evidence type="ECO:0000313" key="8">
    <source>
        <dbReference type="Proteomes" id="UP000228996"/>
    </source>
</evidence>
<feature type="transmembrane region" description="Helical" evidence="5">
    <location>
        <begin position="40"/>
        <end position="60"/>
    </location>
</feature>
<evidence type="ECO:0000313" key="7">
    <source>
        <dbReference type="EMBL" id="PIU03171.1"/>
    </source>
</evidence>
<feature type="transmembrane region" description="Helical" evidence="5">
    <location>
        <begin position="72"/>
        <end position="94"/>
    </location>
</feature>
<feature type="transmembrane region" description="Helical" evidence="5">
    <location>
        <begin position="253"/>
        <end position="270"/>
    </location>
</feature>
<keyword evidence="3 5" id="KW-1133">Transmembrane helix</keyword>
<dbReference type="InterPro" id="IPR007016">
    <property type="entry name" value="O-antigen_ligase-rel_domated"/>
</dbReference>
<accession>A0A2M6XBX7</accession>
<reference evidence="8" key="1">
    <citation type="submission" date="2017-09" db="EMBL/GenBank/DDBJ databases">
        <title>Depth-based differentiation of microbial function through sediment-hosted aquifers and enrichment of novel symbionts in the deep terrestrial subsurface.</title>
        <authorList>
            <person name="Probst A.J."/>
            <person name="Ladd B."/>
            <person name="Jarett J.K."/>
            <person name="Geller-Mcgrath D.E."/>
            <person name="Sieber C.M.K."/>
            <person name="Emerson J.B."/>
            <person name="Anantharaman K."/>
            <person name="Thomas B.C."/>
            <person name="Malmstrom R."/>
            <person name="Stieglmeier M."/>
            <person name="Klingl A."/>
            <person name="Woyke T."/>
            <person name="Ryan C.M."/>
            <person name="Banfield J.F."/>
        </authorList>
    </citation>
    <scope>NUCLEOTIDE SEQUENCE [LARGE SCALE GENOMIC DNA]</scope>
</reference>
<comment type="subcellular location">
    <subcellularLocation>
        <location evidence="1">Membrane</location>
        <topology evidence="1">Multi-pass membrane protein</topology>
    </subcellularLocation>
</comment>
<evidence type="ECO:0000256" key="5">
    <source>
        <dbReference type="SAM" id="Phobius"/>
    </source>
</evidence>
<protein>
    <recommendedName>
        <fullName evidence="6">O-antigen ligase-related domain-containing protein</fullName>
    </recommendedName>
</protein>
<dbReference type="Pfam" id="PF04932">
    <property type="entry name" value="Wzy_C"/>
    <property type="match status" value="1"/>
</dbReference>
<name>A0A2M6XBX7_9BACT</name>
<dbReference type="InterPro" id="IPR051533">
    <property type="entry name" value="WaaL-like"/>
</dbReference>
<proteinExistence type="predicted"/>
<organism evidence="7 8">
    <name type="scientific">Candidatus Shapirobacteria bacterium CG08_land_8_20_14_0_20_39_18</name>
    <dbReference type="NCBI Taxonomy" id="1974883"/>
    <lineage>
        <taxon>Bacteria</taxon>
        <taxon>Candidatus Shapironibacteriota</taxon>
    </lineage>
</organism>
<evidence type="ECO:0000256" key="2">
    <source>
        <dbReference type="ARBA" id="ARBA00022692"/>
    </source>
</evidence>
<keyword evidence="4 5" id="KW-0472">Membrane</keyword>
<feature type="transmembrane region" description="Helical" evidence="5">
    <location>
        <begin position="135"/>
        <end position="153"/>
    </location>
</feature>
<feature type="transmembrane region" description="Helical" evidence="5">
    <location>
        <begin position="189"/>
        <end position="207"/>
    </location>
</feature>
<evidence type="ECO:0000259" key="6">
    <source>
        <dbReference type="Pfam" id="PF04932"/>
    </source>
</evidence>
<feature type="transmembrane region" description="Helical" evidence="5">
    <location>
        <begin position="474"/>
        <end position="491"/>
    </location>
</feature>
<feature type="domain" description="O-antigen ligase-related" evidence="6">
    <location>
        <begin position="220"/>
        <end position="422"/>
    </location>
</feature>
<dbReference type="Proteomes" id="UP000228996">
    <property type="component" value="Unassembled WGS sequence"/>
</dbReference>
<feature type="transmembrane region" description="Helical" evidence="5">
    <location>
        <begin position="449"/>
        <end position="468"/>
    </location>
</feature>
<feature type="transmembrane region" description="Helical" evidence="5">
    <location>
        <begin position="214"/>
        <end position="247"/>
    </location>
</feature>
<evidence type="ECO:0000256" key="4">
    <source>
        <dbReference type="ARBA" id="ARBA00023136"/>
    </source>
</evidence>
<keyword evidence="2 5" id="KW-0812">Transmembrane</keyword>
<dbReference type="PANTHER" id="PTHR37422">
    <property type="entry name" value="TEICHURONIC ACID BIOSYNTHESIS PROTEIN TUAE"/>
    <property type="match status" value="1"/>
</dbReference>
<gene>
    <name evidence="7" type="ORF">COT44_04735</name>
</gene>
<evidence type="ECO:0000256" key="1">
    <source>
        <dbReference type="ARBA" id="ARBA00004141"/>
    </source>
</evidence>